<evidence type="ECO:0000256" key="1">
    <source>
        <dbReference type="SAM" id="MobiDB-lite"/>
    </source>
</evidence>
<feature type="compositionally biased region" description="Basic and acidic residues" evidence="1">
    <location>
        <begin position="99"/>
        <end position="110"/>
    </location>
</feature>
<evidence type="ECO:0000313" key="2">
    <source>
        <dbReference type="EMBL" id="KIO00982.1"/>
    </source>
</evidence>
<dbReference type="HOGENOM" id="CLU_1441588_0_0_1"/>
<keyword evidence="3" id="KW-1185">Reference proteome</keyword>
<feature type="compositionally biased region" description="Basic residues" evidence="1">
    <location>
        <begin position="87"/>
        <end position="98"/>
    </location>
</feature>
<accession>A0A0C3JU49</accession>
<feature type="compositionally biased region" description="Basic residues" evidence="1">
    <location>
        <begin position="63"/>
        <end position="73"/>
    </location>
</feature>
<feature type="region of interest" description="Disordered" evidence="1">
    <location>
        <begin position="1"/>
        <end position="156"/>
    </location>
</feature>
<feature type="compositionally biased region" description="Basic and acidic residues" evidence="1">
    <location>
        <begin position="9"/>
        <end position="27"/>
    </location>
</feature>
<name>A0A0C3JU49_PISTI</name>
<evidence type="ECO:0000313" key="3">
    <source>
        <dbReference type="Proteomes" id="UP000054217"/>
    </source>
</evidence>
<organism evidence="2 3">
    <name type="scientific">Pisolithus tinctorius Marx 270</name>
    <dbReference type="NCBI Taxonomy" id="870435"/>
    <lineage>
        <taxon>Eukaryota</taxon>
        <taxon>Fungi</taxon>
        <taxon>Dikarya</taxon>
        <taxon>Basidiomycota</taxon>
        <taxon>Agaricomycotina</taxon>
        <taxon>Agaricomycetes</taxon>
        <taxon>Agaricomycetidae</taxon>
        <taxon>Boletales</taxon>
        <taxon>Sclerodermatineae</taxon>
        <taxon>Pisolithaceae</taxon>
        <taxon>Pisolithus</taxon>
    </lineage>
</organism>
<proteinExistence type="predicted"/>
<dbReference type="Proteomes" id="UP000054217">
    <property type="component" value="Unassembled WGS sequence"/>
</dbReference>
<gene>
    <name evidence="2" type="ORF">M404DRAFT_28979</name>
</gene>
<reference evidence="2 3" key="1">
    <citation type="submission" date="2014-04" db="EMBL/GenBank/DDBJ databases">
        <authorList>
            <consortium name="DOE Joint Genome Institute"/>
            <person name="Kuo A."/>
            <person name="Kohler A."/>
            <person name="Costa M.D."/>
            <person name="Nagy L.G."/>
            <person name="Floudas D."/>
            <person name="Copeland A."/>
            <person name="Barry K.W."/>
            <person name="Cichocki N."/>
            <person name="Veneault-Fourrey C."/>
            <person name="LaButti K."/>
            <person name="Lindquist E.A."/>
            <person name="Lipzen A."/>
            <person name="Lundell T."/>
            <person name="Morin E."/>
            <person name="Murat C."/>
            <person name="Sun H."/>
            <person name="Tunlid A."/>
            <person name="Henrissat B."/>
            <person name="Grigoriev I.V."/>
            <person name="Hibbett D.S."/>
            <person name="Martin F."/>
            <person name="Nordberg H.P."/>
            <person name="Cantor M.N."/>
            <person name="Hua S.X."/>
        </authorList>
    </citation>
    <scope>NUCLEOTIDE SEQUENCE [LARGE SCALE GENOMIC DNA]</scope>
    <source>
        <strain evidence="2 3">Marx 270</strain>
    </source>
</reference>
<reference evidence="3" key="2">
    <citation type="submission" date="2015-01" db="EMBL/GenBank/DDBJ databases">
        <title>Evolutionary Origins and Diversification of the Mycorrhizal Mutualists.</title>
        <authorList>
            <consortium name="DOE Joint Genome Institute"/>
            <consortium name="Mycorrhizal Genomics Consortium"/>
            <person name="Kohler A."/>
            <person name="Kuo A."/>
            <person name="Nagy L.G."/>
            <person name="Floudas D."/>
            <person name="Copeland A."/>
            <person name="Barry K.W."/>
            <person name="Cichocki N."/>
            <person name="Veneault-Fourrey C."/>
            <person name="LaButti K."/>
            <person name="Lindquist E.A."/>
            <person name="Lipzen A."/>
            <person name="Lundell T."/>
            <person name="Morin E."/>
            <person name="Murat C."/>
            <person name="Riley R."/>
            <person name="Ohm R."/>
            <person name="Sun H."/>
            <person name="Tunlid A."/>
            <person name="Henrissat B."/>
            <person name="Grigoriev I.V."/>
            <person name="Hibbett D.S."/>
            <person name="Martin F."/>
        </authorList>
    </citation>
    <scope>NUCLEOTIDE SEQUENCE [LARGE SCALE GENOMIC DNA]</scope>
    <source>
        <strain evidence="3">Marx 270</strain>
    </source>
</reference>
<sequence length="188" mass="20909">MEELTRPSLRAEHQAQPVDKGKGKELGMDEAQGTRLPDITAKTTGVAMQKLGNEEDQNQEKARGRRQSRRGRPAAKPVDASDQTSRGRSRSRRPTKKAKPVDKDVQDQRDINNPPKSWEVVPEAEQGGETSPRCSEKPPDQGLAGNDPQKTLPAFPPLQHLLRQLHRLVDEPNVKGHQAEINLPVHPK</sequence>
<protein>
    <submittedName>
        <fullName evidence="2">Uncharacterized protein</fullName>
    </submittedName>
</protein>
<dbReference type="AlphaFoldDB" id="A0A0C3JU49"/>
<dbReference type="EMBL" id="KN831991">
    <property type="protein sequence ID" value="KIO00982.1"/>
    <property type="molecule type" value="Genomic_DNA"/>
</dbReference>
<dbReference type="InParanoid" id="A0A0C3JU49"/>